<dbReference type="Pfam" id="PF14379">
    <property type="entry name" value="Myb_CC_LHEQLE"/>
    <property type="match status" value="1"/>
</dbReference>
<dbReference type="PANTHER" id="PTHR31499:SF11">
    <property type="entry name" value="MYB FAMILY TRANSCRIPTION FACTOR PHL8"/>
    <property type="match status" value="1"/>
</dbReference>
<dbReference type="InterPro" id="IPR006447">
    <property type="entry name" value="Myb_dom_plants"/>
</dbReference>
<evidence type="ECO:0000256" key="3">
    <source>
        <dbReference type="ARBA" id="ARBA00023242"/>
    </source>
</evidence>
<reference evidence="6" key="1">
    <citation type="journal article" date="2013" name="Science">
        <title>The Amborella genome and the evolution of flowering plants.</title>
        <authorList>
            <consortium name="Amborella Genome Project"/>
        </authorList>
    </citation>
    <scope>NUCLEOTIDE SEQUENCE [LARGE SCALE GENOMIC DNA]</scope>
</reference>
<gene>
    <name evidence="5" type="ORF">AMTR_s00010p00263730</name>
</gene>
<accession>W1NG98</accession>
<dbReference type="InterPro" id="IPR025756">
    <property type="entry name" value="Myb_CC_LHEQLE"/>
</dbReference>
<name>W1NG98_AMBTC</name>
<dbReference type="SUPFAM" id="SSF46689">
    <property type="entry name" value="Homeodomain-like"/>
    <property type="match status" value="1"/>
</dbReference>
<dbReference type="STRING" id="13333.W1NG98"/>
<dbReference type="InterPro" id="IPR009057">
    <property type="entry name" value="Homeodomain-like_sf"/>
</dbReference>
<dbReference type="InterPro" id="IPR046955">
    <property type="entry name" value="PHR1-like"/>
</dbReference>
<dbReference type="HOGENOM" id="CLU_689547_0_0_1"/>
<keyword evidence="2" id="KW-0804">Transcription</keyword>
<dbReference type="GO" id="GO:0003700">
    <property type="term" value="F:DNA-binding transcription factor activity"/>
    <property type="evidence" value="ECO:0007669"/>
    <property type="project" value="InterPro"/>
</dbReference>
<evidence type="ECO:0000313" key="5">
    <source>
        <dbReference type="EMBL" id="ERM94516.1"/>
    </source>
</evidence>
<dbReference type="eggNOG" id="ENOG502QT5C">
    <property type="taxonomic scope" value="Eukaryota"/>
</dbReference>
<evidence type="ECO:0000259" key="4">
    <source>
        <dbReference type="Pfam" id="PF14379"/>
    </source>
</evidence>
<dbReference type="Gene3D" id="1.10.10.60">
    <property type="entry name" value="Homeodomain-like"/>
    <property type="match status" value="1"/>
</dbReference>
<evidence type="ECO:0000256" key="1">
    <source>
        <dbReference type="ARBA" id="ARBA00023015"/>
    </source>
</evidence>
<sequence length="400" mass="44511">MERSANEGVIVPLPLTHATKPMLKWTPELHQLFLDTVARLGGLDEVSPKVMVRAMGIPGLTVFHLKSHLQRERYKRAKAQGLVHSRSLRNAMSNGDPWIQSMDAMGGIRRMRGAIFPPDENIRMEEEAIQKPISMKREMLQRIEVQKHLKLRMEAQTRYLQTVLERAKTALSSYNLDSSGVEAFRAELSELALSVVIHDYMDTAISKNKASEFASPQMENQRMTGMGASGYHAPKPQVNYGSGNSTLSSPKSPLTSLTMDVSMQGHNYELRFNKSCVELIPVMRGGPMVATNRASRSINGNNAVSLILQMGADRKEEGQEPPLGRKSVRMEECKRVKETDIGIRETDMEPPHVDQVSSVSFMKSVEPSDKLGNHENGGLKLVMGFDLNACCDPLIIAIDK</sequence>
<feature type="domain" description="MYB-CC type transcription factor LHEQLE-containing" evidence="4">
    <location>
        <begin position="127"/>
        <end position="168"/>
    </location>
</feature>
<dbReference type="PANTHER" id="PTHR31499">
    <property type="entry name" value="MYB FAMILY TRANSCRIPTION FACTOR PHL11"/>
    <property type="match status" value="1"/>
</dbReference>
<evidence type="ECO:0000313" key="6">
    <source>
        <dbReference type="Proteomes" id="UP000017836"/>
    </source>
</evidence>
<dbReference type="Proteomes" id="UP000017836">
    <property type="component" value="Unassembled WGS sequence"/>
</dbReference>
<dbReference type="NCBIfam" id="TIGR01557">
    <property type="entry name" value="myb_SHAQKYF"/>
    <property type="match status" value="1"/>
</dbReference>
<keyword evidence="1" id="KW-0805">Transcription regulation</keyword>
<keyword evidence="3" id="KW-0539">Nucleus</keyword>
<protein>
    <recommendedName>
        <fullName evidence="4">MYB-CC type transcription factor LHEQLE-containing domain-containing protein</fullName>
    </recommendedName>
</protein>
<dbReference type="AlphaFoldDB" id="W1NG98"/>
<evidence type="ECO:0000256" key="2">
    <source>
        <dbReference type="ARBA" id="ARBA00023163"/>
    </source>
</evidence>
<dbReference type="EMBL" id="KI397513">
    <property type="protein sequence ID" value="ERM94516.1"/>
    <property type="molecule type" value="Genomic_DNA"/>
</dbReference>
<dbReference type="Gramene" id="ERM94516">
    <property type="protein sequence ID" value="ERM94516"/>
    <property type="gene ID" value="AMTR_s00010p00263730"/>
</dbReference>
<keyword evidence="6" id="KW-1185">Reference proteome</keyword>
<proteinExistence type="predicted"/>
<dbReference type="GO" id="GO:0003677">
    <property type="term" value="F:DNA binding"/>
    <property type="evidence" value="ECO:0007669"/>
    <property type="project" value="InterPro"/>
</dbReference>
<organism evidence="5 6">
    <name type="scientific">Amborella trichopoda</name>
    <dbReference type="NCBI Taxonomy" id="13333"/>
    <lineage>
        <taxon>Eukaryota</taxon>
        <taxon>Viridiplantae</taxon>
        <taxon>Streptophyta</taxon>
        <taxon>Embryophyta</taxon>
        <taxon>Tracheophyta</taxon>
        <taxon>Spermatophyta</taxon>
        <taxon>Magnoliopsida</taxon>
        <taxon>Amborellales</taxon>
        <taxon>Amborellaceae</taxon>
        <taxon>Amborella</taxon>
    </lineage>
</organism>